<dbReference type="Proteomes" id="UP000018951">
    <property type="component" value="Unassembled WGS sequence"/>
</dbReference>
<proteinExistence type="predicted"/>
<evidence type="ECO:0000313" key="2">
    <source>
        <dbReference type="Proteomes" id="UP000018951"/>
    </source>
</evidence>
<protein>
    <submittedName>
        <fullName evidence="1">Uncharacterized protein</fullName>
    </submittedName>
</protein>
<organism evidence="1 2">
    <name type="scientific">Candidatus Xenolissoclinum pacificiensis L6</name>
    <dbReference type="NCBI Taxonomy" id="1401685"/>
    <lineage>
        <taxon>Bacteria</taxon>
        <taxon>Pseudomonadati</taxon>
        <taxon>Pseudomonadota</taxon>
        <taxon>Alphaproteobacteria</taxon>
        <taxon>Rickettsiales</taxon>
        <taxon>Anaplasmataceae</taxon>
        <taxon>Candidatus Xenolissoclinum</taxon>
    </lineage>
</organism>
<evidence type="ECO:0000313" key="1">
    <source>
        <dbReference type="EMBL" id="ETO91157.1"/>
    </source>
</evidence>
<comment type="caution">
    <text evidence="1">The sequence shown here is derived from an EMBL/GenBank/DDBJ whole genome shotgun (WGS) entry which is preliminary data.</text>
</comment>
<sequence length="52" mass="5850">MITTEINHPSNGGMVLSCNYRYCLLVKISLNDDLNIDNKLDNVHKVLESVVC</sequence>
<keyword evidence="2" id="KW-1185">Reference proteome</keyword>
<dbReference type="AlphaFoldDB" id="W2V0H2"/>
<gene>
    <name evidence="1" type="ORF">P857_645</name>
</gene>
<dbReference type="EMBL" id="AXCJ01000008">
    <property type="protein sequence ID" value="ETO91157.1"/>
    <property type="molecule type" value="Genomic_DNA"/>
</dbReference>
<reference evidence="1 2" key="1">
    <citation type="journal article" date="2013" name="PLoS ONE">
        <title>Bacterial endosymbiosis in a chordate host: long-term co-evolution and conservation of secondary metabolism.</title>
        <authorList>
            <person name="Kwan J.C."/>
            <person name="Schmidt E.W."/>
        </authorList>
    </citation>
    <scope>NUCLEOTIDE SEQUENCE [LARGE SCALE GENOMIC DNA]</scope>
    <source>
        <strain evidence="2">L6</strain>
    </source>
</reference>
<accession>W2V0H2</accession>
<name>W2V0H2_9RICK</name>